<keyword evidence="1" id="KW-1133">Transmembrane helix</keyword>
<proteinExistence type="predicted"/>
<reference evidence="3" key="1">
    <citation type="submission" date="2017-09" db="EMBL/GenBank/DDBJ databases">
        <title>Depth-based differentiation of microbial function through sediment-hosted aquifers and enrichment of novel symbionts in the deep terrestrial subsurface.</title>
        <authorList>
            <person name="Probst A.J."/>
            <person name="Ladd B."/>
            <person name="Jarett J.K."/>
            <person name="Geller-Mcgrath D.E."/>
            <person name="Sieber C.M.K."/>
            <person name="Emerson J.B."/>
            <person name="Anantharaman K."/>
            <person name="Thomas B.C."/>
            <person name="Malmstrom R."/>
            <person name="Stieglmeier M."/>
            <person name="Klingl A."/>
            <person name="Woyke T."/>
            <person name="Ryan C.M."/>
            <person name="Banfield J.F."/>
        </authorList>
    </citation>
    <scope>NUCLEOTIDE SEQUENCE [LARGE SCALE GENOMIC DNA]</scope>
</reference>
<keyword evidence="1" id="KW-0472">Membrane</keyword>
<comment type="caution">
    <text evidence="2">The sequence shown here is derived from an EMBL/GenBank/DDBJ whole genome shotgun (WGS) entry which is preliminary data.</text>
</comment>
<sequence length="225" mass="27216">MADIITLISQLLSDTSKWFPVNYGWAISLLIQSFIAYHVFFLSKRLSYRAKLEHSERIKRNVDEIKLGREIYLVNVKRRFKDYPSNKERLISGYSHIKAEMKVARFDGIEFFCGIKEIYRKPDGKLSLNKKHEQSATEKIKVFEVGVIPYEWIDYIDPRGDEHGYKPLFFCYYRGRRYWKNSLKKYLPFGYPYKEIIYYRESNVYRQYDPPDWKFTFVNEEVRND</sequence>
<dbReference type="EMBL" id="PFBK01000002">
    <property type="protein sequence ID" value="PIR84140.1"/>
    <property type="molecule type" value="Genomic_DNA"/>
</dbReference>
<organism evidence="2 3">
    <name type="scientific">Candidatus Kaiserbacteria bacterium CG10_big_fil_rev_8_21_14_0_10_51_14</name>
    <dbReference type="NCBI Taxonomy" id="1974610"/>
    <lineage>
        <taxon>Bacteria</taxon>
        <taxon>Candidatus Kaiseribacteriota</taxon>
    </lineage>
</organism>
<feature type="transmembrane region" description="Helical" evidence="1">
    <location>
        <begin position="23"/>
        <end position="42"/>
    </location>
</feature>
<dbReference type="AlphaFoldDB" id="A0A2H0UCQ6"/>
<accession>A0A2H0UCQ6</accession>
<evidence type="ECO:0000256" key="1">
    <source>
        <dbReference type="SAM" id="Phobius"/>
    </source>
</evidence>
<protein>
    <submittedName>
        <fullName evidence="2">Uncharacterized protein</fullName>
    </submittedName>
</protein>
<keyword evidence="1" id="KW-0812">Transmembrane</keyword>
<dbReference type="Proteomes" id="UP000231192">
    <property type="component" value="Unassembled WGS sequence"/>
</dbReference>
<gene>
    <name evidence="2" type="ORF">COU18_00050</name>
</gene>
<name>A0A2H0UCQ6_9BACT</name>
<evidence type="ECO:0000313" key="2">
    <source>
        <dbReference type="EMBL" id="PIR84140.1"/>
    </source>
</evidence>
<evidence type="ECO:0000313" key="3">
    <source>
        <dbReference type="Proteomes" id="UP000231192"/>
    </source>
</evidence>